<name>A0A840VHY6_9BACT</name>
<sequence>MRSSTNGAPPLPEIAFLILDATYLKVRVDGSVRDCAILSALGIRRSDGKRMVLGLSCALSEVETHWHAFLISLKERGIGILDLITSDAHLGLRAALKATLDATPWQRCQFHLQQNAQAHIPRVDLRQKVAADIRSVFNAPGLAHAEARLAEISTYW</sequence>
<keyword evidence="6" id="KW-0814">Transposable element</keyword>
<evidence type="ECO:0000256" key="6">
    <source>
        <dbReference type="RuleBase" id="RU365089"/>
    </source>
</evidence>
<dbReference type="AlphaFoldDB" id="A0A840VHY6"/>
<evidence type="ECO:0000256" key="3">
    <source>
        <dbReference type="ARBA" id="ARBA00022578"/>
    </source>
</evidence>
<keyword evidence="5 6" id="KW-0233">DNA recombination</keyword>
<keyword evidence="3 6" id="KW-0815">Transposition</keyword>
<dbReference type="Proteomes" id="UP000557717">
    <property type="component" value="Unassembled WGS sequence"/>
</dbReference>
<reference evidence="7 8" key="1">
    <citation type="submission" date="2020-08" db="EMBL/GenBank/DDBJ databases">
        <title>Genomic Encyclopedia of Type Strains, Phase IV (KMG-IV): sequencing the most valuable type-strain genomes for metagenomic binning, comparative biology and taxonomic classification.</title>
        <authorList>
            <person name="Goeker M."/>
        </authorList>
    </citation>
    <scope>NUCLEOTIDE SEQUENCE [LARGE SCALE GENOMIC DNA]</scope>
    <source>
        <strain evidence="7 8">YC6886</strain>
    </source>
</reference>
<dbReference type="GO" id="GO:0004803">
    <property type="term" value="F:transposase activity"/>
    <property type="evidence" value="ECO:0007669"/>
    <property type="project" value="UniProtKB-UniRule"/>
</dbReference>
<evidence type="ECO:0000256" key="5">
    <source>
        <dbReference type="ARBA" id="ARBA00023172"/>
    </source>
</evidence>
<keyword evidence="4 6" id="KW-0238">DNA-binding</keyword>
<evidence type="ECO:0000256" key="4">
    <source>
        <dbReference type="ARBA" id="ARBA00023125"/>
    </source>
</evidence>
<keyword evidence="8" id="KW-1185">Reference proteome</keyword>
<dbReference type="GO" id="GO:0006313">
    <property type="term" value="P:DNA transposition"/>
    <property type="evidence" value="ECO:0007669"/>
    <property type="project" value="UniProtKB-UniRule"/>
</dbReference>
<accession>A0A840VHY6</accession>
<dbReference type="PANTHER" id="PTHR33217:SF7">
    <property type="entry name" value="TRANSPOSASE FOR INSERTION SEQUENCE ELEMENT IS1081"/>
    <property type="match status" value="1"/>
</dbReference>
<comment type="similarity">
    <text evidence="2 6">Belongs to the transposase mutator family.</text>
</comment>
<dbReference type="RefSeq" id="WP_184021284.1">
    <property type="nucleotide sequence ID" value="NZ_JACHFD010000025.1"/>
</dbReference>
<dbReference type="Pfam" id="PF00872">
    <property type="entry name" value="Transposase_mut"/>
    <property type="match status" value="1"/>
</dbReference>
<organism evidence="7 8">
    <name type="scientific">Haloferula luteola</name>
    <dbReference type="NCBI Taxonomy" id="595692"/>
    <lineage>
        <taxon>Bacteria</taxon>
        <taxon>Pseudomonadati</taxon>
        <taxon>Verrucomicrobiota</taxon>
        <taxon>Verrucomicrobiia</taxon>
        <taxon>Verrucomicrobiales</taxon>
        <taxon>Verrucomicrobiaceae</taxon>
        <taxon>Haloferula</taxon>
    </lineage>
</organism>
<evidence type="ECO:0000313" key="8">
    <source>
        <dbReference type="Proteomes" id="UP000557717"/>
    </source>
</evidence>
<evidence type="ECO:0000313" key="7">
    <source>
        <dbReference type="EMBL" id="MBB5353409.1"/>
    </source>
</evidence>
<evidence type="ECO:0000256" key="2">
    <source>
        <dbReference type="ARBA" id="ARBA00010961"/>
    </source>
</evidence>
<evidence type="ECO:0000256" key="1">
    <source>
        <dbReference type="ARBA" id="ARBA00002190"/>
    </source>
</evidence>
<protein>
    <recommendedName>
        <fullName evidence="6">Mutator family transposase</fullName>
    </recommendedName>
</protein>
<dbReference type="InterPro" id="IPR001207">
    <property type="entry name" value="Transposase_mutator"/>
</dbReference>
<dbReference type="PANTHER" id="PTHR33217">
    <property type="entry name" value="TRANSPOSASE FOR INSERTION SEQUENCE ELEMENT IS1081"/>
    <property type="match status" value="1"/>
</dbReference>
<dbReference type="EMBL" id="JACHFD010000025">
    <property type="protein sequence ID" value="MBB5353409.1"/>
    <property type="molecule type" value="Genomic_DNA"/>
</dbReference>
<comment type="caution">
    <text evidence="7">The sequence shown here is derived from an EMBL/GenBank/DDBJ whole genome shotgun (WGS) entry which is preliminary data.</text>
</comment>
<dbReference type="GO" id="GO:0003677">
    <property type="term" value="F:DNA binding"/>
    <property type="evidence" value="ECO:0007669"/>
    <property type="project" value="UniProtKB-UniRule"/>
</dbReference>
<proteinExistence type="inferred from homology"/>
<gene>
    <name evidence="7" type="ORF">HNR46_003666</name>
</gene>
<comment type="function">
    <text evidence="1 6">Required for the transposition of the insertion element.</text>
</comment>